<dbReference type="InParanoid" id="Q0EZ86"/>
<dbReference type="eggNOG" id="COG0399">
    <property type="taxonomic scope" value="Bacteria"/>
</dbReference>
<dbReference type="AlphaFoldDB" id="Q0EZ86"/>
<gene>
    <name evidence="1" type="ORF">SPV1_07581</name>
</gene>
<dbReference type="SUPFAM" id="SSF158446">
    <property type="entry name" value="IVS-encoded protein-like"/>
    <property type="match status" value="1"/>
</dbReference>
<protein>
    <recommendedName>
        <fullName evidence="3">Four helix bundle protein</fullName>
    </recommendedName>
</protein>
<dbReference type="InterPro" id="IPR036583">
    <property type="entry name" value="23S_rRNA_IVS_sf"/>
</dbReference>
<accession>Q0EZ86</accession>
<dbReference type="PANTHER" id="PTHR38471">
    <property type="entry name" value="FOUR HELIX BUNDLE PROTEIN"/>
    <property type="match status" value="1"/>
</dbReference>
<keyword evidence="2" id="KW-1185">Reference proteome</keyword>
<evidence type="ECO:0000313" key="2">
    <source>
        <dbReference type="Proteomes" id="UP000005297"/>
    </source>
</evidence>
<dbReference type="STRING" id="314344.AL013_00415"/>
<dbReference type="NCBIfam" id="NF008912">
    <property type="entry name" value="PRK12275.1-6"/>
    <property type="match status" value="1"/>
</dbReference>
<name>Q0EZ86_9PROT</name>
<dbReference type="EMBL" id="AATS01000007">
    <property type="protein sequence ID" value="EAU54538.1"/>
    <property type="molecule type" value="Genomic_DNA"/>
</dbReference>
<reference evidence="1 2" key="1">
    <citation type="submission" date="2006-09" db="EMBL/GenBank/DDBJ databases">
        <authorList>
            <person name="Emerson D."/>
            <person name="Ferriera S."/>
            <person name="Johnson J."/>
            <person name="Kravitz S."/>
            <person name="Halpern A."/>
            <person name="Remington K."/>
            <person name="Beeson K."/>
            <person name="Tran B."/>
            <person name="Rogers Y.-H."/>
            <person name="Friedman R."/>
            <person name="Venter J.C."/>
        </authorList>
    </citation>
    <scope>NUCLEOTIDE SEQUENCE [LARGE SCALE GENOMIC DNA]</scope>
    <source>
        <strain evidence="1 2">PV-1</strain>
    </source>
</reference>
<comment type="caution">
    <text evidence="1">The sequence shown here is derived from an EMBL/GenBank/DDBJ whole genome shotgun (WGS) entry which is preliminary data.</text>
</comment>
<organism evidence="1 2">
    <name type="scientific">Mariprofundus ferrooxydans PV-1</name>
    <dbReference type="NCBI Taxonomy" id="314345"/>
    <lineage>
        <taxon>Bacteria</taxon>
        <taxon>Pseudomonadati</taxon>
        <taxon>Pseudomonadota</taxon>
        <taxon>Candidatius Mariprofundia</taxon>
        <taxon>Mariprofundales</taxon>
        <taxon>Mariprofundaceae</taxon>
        <taxon>Mariprofundus</taxon>
    </lineage>
</organism>
<dbReference type="CDD" id="cd16377">
    <property type="entry name" value="23S_rRNA_IVP_like"/>
    <property type="match status" value="1"/>
</dbReference>
<sequence>MSSFERFEDIDAWKKARELTNEVYALTRLDDFSRDYGLKDQIRRSSVSIMSNIAEGFERGGAKEFSRFLTIAKGSAGELRCQLYIATDQGYLDMAQSGKLISEVSEISRMIASLIRYLRSNKESC</sequence>
<evidence type="ECO:0000313" key="1">
    <source>
        <dbReference type="EMBL" id="EAU54538.1"/>
    </source>
</evidence>
<dbReference type="OrthoDB" id="160990at2"/>
<dbReference type="Proteomes" id="UP000005297">
    <property type="component" value="Unassembled WGS sequence"/>
</dbReference>
<dbReference type="NCBIfam" id="TIGR02436">
    <property type="entry name" value="four helix bundle protein"/>
    <property type="match status" value="1"/>
</dbReference>
<dbReference type="RefSeq" id="WP_009849040.1">
    <property type="nucleotide sequence ID" value="NZ_DS022294.1"/>
</dbReference>
<dbReference type="Pfam" id="PF05635">
    <property type="entry name" value="23S_rRNA_IVP"/>
    <property type="match status" value="1"/>
</dbReference>
<dbReference type="InterPro" id="IPR012657">
    <property type="entry name" value="23S_rRNA-intervening_sequence"/>
</dbReference>
<dbReference type="Gene3D" id="1.20.1440.60">
    <property type="entry name" value="23S rRNA-intervening sequence"/>
    <property type="match status" value="1"/>
</dbReference>
<proteinExistence type="predicted"/>
<dbReference type="PANTHER" id="PTHR38471:SF2">
    <property type="entry name" value="FOUR HELIX BUNDLE PROTEIN"/>
    <property type="match status" value="1"/>
</dbReference>
<dbReference type="HOGENOM" id="CLU_129874_0_0_0"/>
<evidence type="ECO:0008006" key="3">
    <source>
        <dbReference type="Google" id="ProtNLM"/>
    </source>
</evidence>